<dbReference type="RefSeq" id="WP_157396543.1">
    <property type="nucleotide sequence ID" value="NZ_WSEL01000003.1"/>
</dbReference>
<dbReference type="Pfam" id="PF07963">
    <property type="entry name" value="N_methyl"/>
    <property type="match status" value="1"/>
</dbReference>
<feature type="transmembrane region" description="Helical" evidence="1">
    <location>
        <begin position="12"/>
        <end position="36"/>
    </location>
</feature>
<dbReference type="InterPro" id="IPR031982">
    <property type="entry name" value="PilE-like"/>
</dbReference>
<dbReference type="InterPro" id="IPR045584">
    <property type="entry name" value="Pilin-like"/>
</dbReference>
<proteinExistence type="predicted"/>
<keyword evidence="1" id="KW-0812">Transmembrane</keyword>
<dbReference type="EMBL" id="WSEL01000003">
    <property type="protein sequence ID" value="MVQ28442.1"/>
    <property type="molecule type" value="Genomic_DNA"/>
</dbReference>
<dbReference type="AlphaFoldDB" id="A0A6N8IP08"/>
<protein>
    <submittedName>
        <fullName evidence="2">Prepilin-type N-terminal cleavage/methylation domain-containing protein</fullName>
    </submittedName>
</protein>
<accession>A0A6N8IP08</accession>
<evidence type="ECO:0000313" key="3">
    <source>
        <dbReference type="Proteomes" id="UP000469385"/>
    </source>
</evidence>
<evidence type="ECO:0000313" key="2">
    <source>
        <dbReference type="EMBL" id="MVQ28442.1"/>
    </source>
</evidence>
<dbReference type="NCBIfam" id="TIGR02532">
    <property type="entry name" value="IV_pilin_GFxxxE"/>
    <property type="match status" value="1"/>
</dbReference>
<dbReference type="Proteomes" id="UP000469385">
    <property type="component" value="Unassembled WGS sequence"/>
</dbReference>
<dbReference type="InterPro" id="IPR012902">
    <property type="entry name" value="N_methyl_site"/>
</dbReference>
<dbReference type="Gene3D" id="3.30.700.10">
    <property type="entry name" value="Glycoprotein, Type 4 Pilin"/>
    <property type="match status" value="1"/>
</dbReference>
<name>A0A6N8IP08_9BURK</name>
<dbReference type="SUPFAM" id="SSF54523">
    <property type="entry name" value="Pili subunits"/>
    <property type="match status" value="1"/>
</dbReference>
<keyword evidence="3" id="KW-1185">Reference proteome</keyword>
<dbReference type="PANTHER" id="PTHR30093">
    <property type="entry name" value="GENERAL SECRETION PATHWAY PROTEIN G"/>
    <property type="match status" value="1"/>
</dbReference>
<dbReference type="PROSITE" id="PS00409">
    <property type="entry name" value="PROKAR_NTER_METHYL"/>
    <property type="match status" value="1"/>
</dbReference>
<gene>
    <name evidence="2" type="ORF">GON04_03220</name>
</gene>
<reference evidence="2 3" key="1">
    <citation type="submission" date="2019-12" db="EMBL/GenBank/DDBJ databases">
        <authorList>
            <person name="Huq M.A."/>
        </authorList>
    </citation>
    <scope>NUCLEOTIDE SEQUENCE [LARGE SCALE GENOMIC DNA]</scope>
    <source>
        <strain evidence="2 3">MAH-25</strain>
    </source>
</reference>
<organism evidence="2 3">
    <name type="scientific">Ramlibacter pinisoli</name>
    <dbReference type="NCBI Taxonomy" id="2682844"/>
    <lineage>
        <taxon>Bacteria</taxon>
        <taxon>Pseudomonadati</taxon>
        <taxon>Pseudomonadota</taxon>
        <taxon>Betaproteobacteria</taxon>
        <taxon>Burkholderiales</taxon>
        <taxon>Comamonadaceae</taxon>
        <taxon>Ramlibacter</taxon>
    </lineage>
</organism>
<dbReference type="PANTHER" id="PTHR30093:SF47">
    <property type="entry name" value="TYPE IV PILUS NON-CORE MINOR PILIN PILE"/>
    <property type="match status" value="1"/>
</dbReference>
<keyword evidence="1" id="KW-0472">Membrane</keyword>
<dbReference type="GO" id="GO:0043683">
    <property type="term" value="P:type IV pilus assembly"/>
    <property type="evidence" value="ECO:0007669"/>
    <property type="project" value="InterPro"/>
</dbReference>
<sequence length="145" mass="15161">MTRITGKNRLRGFTLIELMITVAVIGILAAVAFPSYTKYLAKGRRAAAQAVMHNVGSRQEQYMLNSRSYYPSPAGSSTDLSGLGITLGTDVSGYYTITVTSDTSPAWTVTAAPRAPQTVNDATCGTLTLTNAGAKGASGGSTTCW</sequence>
<evidence type="ECO:0000256" key="1">
    <source>
        <dbReference type="SAM" id="Phobius"/>
    </source>
</evidence>
<dbReference type="Pfam" id="PF16732">
    <property type="entry name" value="ComP_DUS"/>
    <property type="match status" value="1"/>
</dbReference>
<comment type="caution">
    <text evidence="2">The sequence shown here is derived from an EMBL/GenBank/DDBJ whole genome shotgun (WGS) entry which is preliminary data.</text>
</comment>
<keyword evidence="1" id="KW-1133">Transmembrane helix</keyword>